<name>A0ABR1VB17_9PEZI</name>
<gene>
    <name evidence="2" type="ORF">PG996_007512</name>
</gene>
<keyword evidence="3" id="KW-1185">Reference proteome</keyword>
<feature type="signal peptide" evidence="1">
    <location>
        <begin position="1"/>
        <end position="22"/>
    </location>
</feature>
<proteinExistence type="predicted"/>
<sequence length="158" mass="16547">MQLFIAIVIGLAALVFQPEITGVPTINVHAIIPNGSLANNGTFIHDANGVCPAVYDAPALPQYIRDGIVYVQQKSNCTAGVTAGSIFCQRVSCSYNSAIYVCNESDQAPVSPACNAVADHAQFILDNCDTTTMGQHIVQGQVGDIAGGYYVSVGYGDC</sequence>
<accession>A0ABR1VB17</accession>
<dbReference type="PANTHER" id="PTHR35605:SF1">
    <property type="entry name" value="ECP2 EFFECTOR PROTEIN DOMAIN-CONTAINING PROTEIN-RELATED"/>
    <property type="match status" value="1"/>
</dbReference>
<feature type="chain" id="PRO_5046460485" description="Secreted protein" evidence="1">
    <location>
        <begin position="23"/>
        <end position="158"/>
    </location>
</feature>
<evidence type="ECO:0008006" key="4">
    <source>
        <dbReference type="Google" id="ProtNLM"/>
    </source>
</evidence>
<protein>
    <recommendedName>
        <fullName evidence="4">Secreted protein</fullName>
    </recommendedName>
</protein>
<dbReference type="Proteomes" id="UP001446871">
    <property type="component" value="Unassembled WGS sequence"/>
</dbReference>
<dbReference type="PANTHER" id="PTHR35605">
    <property type="entry name" value="ECP2 EFFECTOR PROTEIN DOMAIN-CONTAINING PROTEIN-RELATED"/>
    <property type="match status" value="1"/>
</dbReference>
<evidence type="ECO:0000256" key="1">
    <source>
        <dbReference type="SAM" id="SignalP"/>
    </source>
</evidence>
<keyword evidence="1" id="KW-0732">Signal</keyword>
<evidence type="ECO:0000313" key="2">
    <source>
        <dbReference type="EMBL" id="KAK8068400.1"/>
    </source>
</evidence>
<dbReference type="EMBL" id="JAQQWM010000004">
    <property type="protein sequence ID" value="KAK8068400.1"/>
    <property type="molecule type" value="Genomic_DNA"/>
</dbReference>
<evidence type="ECO:0000313" key="3">
    <source>
        <dbReference type="Proteomes" id="UP001446871"/>
    </source>
</evidence>
<comment type="caution">
    <text evidence="2">The sequence shown here is derived from an EMBL/GenBank/DDBJ whole genome shotgun (WGS) entry which is preliminary data.</text>
</comment>
<organism evidence="2 3">
    <name type="scientific">Apiospora saccharicola</name>
    <dbReference type="NCBI Taxonomy" id="335842"/>
    <lineage>
        <taxon>Eukaryota</taxon>
        <taxon>Fungi</taxon>
        <taxon>Dikarya</taxon>
        <taxon>Ascomycota</taxon>
        <taxon>Pezizomycotina</taxon>
        <taxon>Sordariomycetes</taxon>
        <taxon>Xylariomycetidae</taxon>
        <taxon>Amphisphaeriales</taxon>
        <taxon>Apiosporaceae</taxon>
        <taxon>Apiospora</taxon>
    </lineage>
</organism>
<reference evidence="2 3" key="1">
    <citation type="submission" date="2023-01" db="EMBL/GenBank/DDBJ databases">
        <title>Analysis of 21 Apiospora genomes using comparative genomics revels a genus with tremendous synthesis potential of carbohydrate active enzymes and secondary metabolites.</title>
        <authorList>
            <person name="Sorensen T."/>
        </authorList>
    </citation>
    <scope>NUCLEOTIDE SEQUENCE [LARGE SCALE GENOMIC DNA]</scope>
    <source>
        <strain evidence="2 3">CBS 83171</strain>
    </source>
</reference>